<dbReference type="CDD" id="cd00067">
    <property type="entry name" value="GAL4"/>
    <property type="match status" value="2"/>
</dbReference>
<organism evidence="5 6">
    <name type="scientific">Thanatephorus cucumeris (strain AG1-IA)</name>
    <name type="common">Rice sheath blight fungus</name>
    <name type="synonym">Rhizoctonia solani</name>
    <dbReference type="NCBI Taxonomy" id="983506"/>
    <lineage>
        <taxon>Eukaryota</taxon>
        <taxon>Fungi</taxon>
        <taxon>Dikarya</taxon>
        <taxon>Basidiomycota</taxon>
        <taxon>Agaricomycotina</taxon>
        <taxon>Agaricomycetes</taxon>
        <taxon>Cantharellales</taxon>
        <taxon>Ceratobasidiaceae</taxon>
        <taxon>Rhizoctonia</taxon>
        <taxon>Rhizoctonia solani AG-1</taxon>
    </lineage>
</organism>
<dbReference type="PANTHER" id="PTHR37534:SF46">
    <property type="entry name" value="ZN(II)2CYS6 TRANSCRIPTION FACTOR (EUROFUNG)"/>
    <property type="match status" value="1"/>
</dbReference>
<proteinExistence type="predicted"/>
<dbReference type="Pfam" id="PF11951">
    <property type="entry name" value="Fungal_trans_2"/>
    <property type="match status" value="1"/>
</dbReference>
<dbReference type="Gene3D" id="4.10.240.10">
    <property type="entry name" value="Zn(2)-C6 fungal-type DNA-binding domain"/>
    <property type="match status" value="1"/>
</dbReference>
<sequence length="1492" mass="167776">MCGSLERVDMIVTAWAAAAREDGRYQARVFAWTGKPIDGYQQFHGTGLPIVTMDEAKLAYGASDSDKTEEFNNSDRDVEVSEISDEGSLCLEIATYNTVVQLVTVQALFAMDILPKQEASFTTMFPTPLDVCLGRSPMRSTALFGAPSGYVSGRTRSTVGSIQDDNRMDDTKELMDASDEEDYHRLVGFQFPNLASPVPTLDGSIGSTPNTDIGSPTFELWMATWHSTEMSSWKTVLQDMGEKEAREKERSAMFEPHADAWESEQLSSWSAALQGNTVTEDLPEACTDVLDDESGMAPAKNDSNSGTVGYSVILQAGPFAEIDVMFGNGRVRTSSPPPSDRYKFQCRTHRHKKCDQRQPTCKRCEVGEFECLGYSHIALTRGRVRATKPRSLLPKPIRNGDPFMLSELRQVKEATNSSSSQEDHSEVCMGLDIHEQFSGSSSPLSSVWKGEEINASSGAGLFHHVDSPLCSPDSSPRISLSDSAISIGHVSVPIPKEAVKLYARLLSPLSGSLEASFDNQPFADYLIARMERLTNYWYFKPTEYQKQQLRDNVHRRLNNTKFSRWIMLAGTGAIESFLAGDTPQMHRQASLMERIAGALKAELTVDLGPRETRNRWSDWIQVSLMKTTLIPGFNTYEVLRNLAPVFLQVAYSNPALWPSGSDLTRVPLCNILGSDANELSYFAMIDCSYAMASGLPQLIEYDTNIYQQSNPLAPHQWLHSSPTELQLILADINSCRDKSPNARSWRDIEYQLLSWQSRHPEHTFTESWMTVAWYAVQESWRLALLVYLYLAVCEASSDSPRIRPLIKQILQVVGTVRKQGPTDTTASFFIQYLMVGTSDTDKLASSKETKLWVIRAPNFVYVLDHLWHGAAAGGRPIKWSDYMHSRSMYSDEINGRSCDSCEINYAQPLVSNDPRLSYVNDAKYGTHHQIIAMQRSRPGPIGTSCLTCKRRHKKCDQRQPMCQRCEKGGFQCLGYDHIIPIVARVTLPMWARPIRSASQSSLVAKELGDTESISTRSRETSSSPDSACCQTPEIYSPDQLSIFDPTFSPTQGTDVDPLQHSSSAIQAMDSFQRIASLCTQIPKPMPGSLTPEDQWFIEQIVVQSEVMNYWYFKLPSDNKQELQLYVYDRLNSTRFSRWIFLAVMGTLESFLTGDMSRIPLHKSMIEHIEGSLGAEMTLELAPRELRNLWTDWIRVRFSILIHTCVLIYHQVSVMGGLFFTNLNTYQTLRKIAPIFLKVVYSNPALWPAEPDLTRIPLSGLLTSASQELTYFALVDCIYAMVSGLPQQVEYDTRIYSSLSFSSSDNLAHGVPPELLLVLADINSCRDKSPHARRWEHIEHQLLTWQSRHGEYAFAESWMTVAWYAVQESWRLAVCGASSDEARIQSRAKQILQVAGTVKKRGTSDADISFSNQYLMTKLWMMQIFSYVPILDDLWNGAAFGGRPVKWSDYIRSKEMQISFCKIVPGPPYLPWQESPRPRGHHHSANCIEEGSC</sequence>
<dbReference type="Proteomes" id="UP000011668">
    <property type="component" value="Unassembled WGS sequence"/>
</dbReference>
<evidence type="ECO:0000313" key="6">
    <source>
        <dbReference type="Proteomes" id="UP000011668"/>
    </source>
</evidence>
<dbReference type="GO" id="GO:0008270">
    <property type="term" value="F:zinc ion binding"/>
    <property type="evidence" value="ECO:0007669"/>
    <property type="project" value="InterPro"/>
</dbReference>
<comment type="subcellular location">
    <subcellularLocation>
        <location evidence="1">Nucleus</location>
    </subcellularLocation>
</comment>
<feature type="domain" description="Zn(2)-C6 fungal-type" evidence="4">
    <location>
        <begin position="944"/>
        <end position="972"/>
    </location>
</feature>
<dbReference type="PROSITE" id="PS50048">
    <property type="entry name" value="ZN2_CY6_FUNGAL_2"/>
    <property type="match status" value="1"/>
</dbReference>
<dbReference type="OrthoDB" id="2593732at2759"/>
<accession>L8WSE0</accession>
<dbReference type="SMART" id="SM00066">
    <property type="entry name" value="GAL4"/>
    <property type="match status" value="1"/>
</dbReference>
<keyword evidence="6" id="KW-1185">Reference proteome</keyword>
<dbReference type="SUPFAM" id="SSF57701">
    <property type="entry name" value="Zn2/Cys6 DNA-binding domain"/>
    <property type="match status" value="1"/>
</dbReference>
<reference evidence="5 6" key="1">
    <citation type="journal article" date="2013" name="Nat. Commun.">
        <title>The evolution and pathogenic mechanisms of the rice sheath blight pathogen.</title>
        <authorList>
            <person name="Zheng A."/>
            <person name="Lin R."/>
            <person name="Xu L."/>
            <person name="Qin P."/>
            <person name="Tang C."/>
            <person name="Ai P."/>
            <person name="Zhang D."/>
            <person name="Liu Y."/>
            <person name="Sun Z."/>
            <person name="Feng H."/>
            <person name="Wang Y."/>
            <person name="Chen Y."/>
            <person name="Liang X."/>
            <person name="Fu R."/>
            <person name="Li Q."/>
            <person name="Zhang J."/>
            <person name="Yu X."/>
            <person name="Xie Z."/>
            <person name="Ding L."/>
            <person name="Guan P."/>
            <person name="Tang J."/>
            <person name="Liang Y."/>
            <person name="Wang S."/>
            <person name="Deng Q."/>
            <person name="Li S."/>
            <person name="Zhu J."/>
            <person name="Wang L."/>
            <person name="Liu H."/>
            <person name="Li P."/>
        </authorList>
    </citation>
    <scope>NUCLEOTIDE SEQUENCE [LARGE SCALE GENOMIC DNA]</scope>
    <source>
        <strain evidence="6">AG-1 IA</strain>
    </source>
</reference>
<feature type="region of interest" description="Disordered" evidence="3">
    <location>
        <begin position="1005"/>
        <end position="1028"/>
    </location>
</feature>
<dbReference type="GO" id="GO:0005634">
    <property type="term" value="C:nucleus"/>
    <property type="evidence" value="ECO:0007669"/>
    <property type="project" value="UniProtKB-SubCell"/>
</dbReference>
<gene>
    <name evidence="5" type="ORF">AG1IA_06255</name>
</gene>
<dbReference type="GO" id="GO:0000981">
    <property type="term" value="F:DNA-binding transcription factor activity, RNA polymerase II-specific"/>
    <property type="evidence" value="ECO:0007669"/>
    <property type="project" value="InterPro"/>
</dbReference>
<dbReference type="PANTHER" id="PTHR37534">
    <property type="entry name" value="TRANSCRIPTIONAL ACTIVATOR PROTEIN UGA3"/>
    <property type="match status" value="1"/>
</dbReference>
<protein>
    <submittedName>
        <fullName evidence="5">Fungal zn(2)-Cys(6) binuclear cluster domain-containing protein</fullName>
    </submittedName>
</protein>
<evidence type="ECO:0000256" key="3">
    <source>
        <dbReference type="SAM" id="MobiDB-lite"/>
    </source>
</evidence>
<dbReference type="InterPro" id="IPR001138">
    <property type="entry name" value="Zn2Cys6_DnaBD"/>
</dbReference>
<comment type="caution">
    <text evidence="5">The sequence shown here is derived from an EMBL/GenBank/DDBJ whole genome shotgun (WGS) entry which is preliminary data.</text>
</comment>
<evidence type="ECO:0000313" key="5">
    <source>
        <dbReference type="EMBL" id="ELU39712.1"/>
    </source>
</evidence>
<dbReference type="HOGENOM" id="CLU_249092_0_0_1"/>
<evidence type="ECO:0000259" key="4">
    <source>
        <dbReference type="PROSITE" id="PS50048"/>
    </source>
</evidence>
<evidence type="ECO:0000256" key="2">
    <source>
        <dbReference type="ARBA" id="ARBA00023242"/>
    </source>
</evidence>
<dbReference type="PROSITE" id="PS00463">
    <property type="entry name" value="ZN2_CY6_FUNGAL_1"/>
    <property type="match status" value="1"/>
</dbReference>
<keyword evidence="2" id="KW-0539">Nucleus</keyword>
<dbReference type="EMBL" id="AFRT01001641">
    <property type="protein sequence ID" value="ELU39712.1"/>
    <property type="molecule type" value="Genomic_DNA"/>
</dbReference>
<name>L8WSE0_THACA</name>
<feature type="compositionally biased region" description="Low complexity" evidence="3">
    <location>
        <begin position="1010"/>
        <end position="1023"/>
    </location>
</feature>
<evidence type="ECO:0000256" key="1">
    <source>
        <dbReference type="ARBA" id="ARBA00004123"/>
    </source>
</evidence>
<dbReference type="InterPro" id="IPR021858">
    <property type="entry name" value="Fun_TF"/>
</dbReference>
<dbReference type="InterPro" id="IPR036864">
    <property type="entry name" value="Zn2-C6_fun-type_DNA-bd_sf"/>
</dbReference>
<dbReference type="Pfam" id="PF00172">
    <property type="entry name" value="Zn_clus"/>
    <property type="match status" value="2"/>
</dbReference>